<dbReference type="GO" id="GO:0008237">
    <property type="term" value="F:metallopeptidase activity"/>
    <property type="evidence" value="ECO:0007669"/>
    <property type="project" value="UniProtKB-KW"/>
</dbReference>
<dbReference type="InterPro" id="IPR052348">
    <property type="entry name" value="Metallopeptidase_M50B"/>
</dbReference>
<dbReference type="PANTHER" id="PTHR35864:SF1">
    <property type="entry name" value="ZINC METALLOPROTEASE YWHC-RELATED"/>
    <property type="match status" value="1"/>
</dbReference>
<reference evidence="15" key="1">
    <citation type="journal article" date="2021" name="PeerJ">
        <title>Extensive microbial diversity within the chicken gut microbiome revealed by metagenomics and culture.</title>
        <authorList>
            <person name="Gilroy R."/>
            <person name="Ravi A."/>
            <person name="Getino M."/>
            <person name="Pursley I."/>
            <person name="Horton D.L."/>
            <person name="Alikhan N.F."/>
            <person name="Baker D."/>
            <person name="Gharbi K."/>
            <person name="Hall N."/>
            <person name="Watson M."/>
            <person name="Adriaenssens E.M."/>
            <person name="Foster-Nyarko E."/>
            <person name="Jarju S."/>
            <person name="Secka A."/>
            <person name="Antonio M."/>
            <person name="Oren A."/>
            <person name="Chaudhuri R.R."/>
            <person name="La Ragione R."/>
            <person name="Hildebrand F."/>
            <person name="Pallen M.J."/>
        </authorList>
    </citation>
    <scope>NUCLEOTIDE SEQUENCE</scope>
    <source>
        <strain evidence="15">ChiSxjej1B13-11774</strain>
    </source>
</reference>
<feature type="transmembrane region" description="Helical" evidence="13">
    <location>
        <begin position="128"/>
        <end position="151"/>
    </location>
</feature>
<evidence type="ECO:0000256" key="4">
    <source>
        <dbReference type="ARBA" id="ARBA00022475"/>
    </source>
</evidence>
<sequence>MVFLLNGLLSPYQIVQYLLRAVVVLIAIPFHEAAHALVSYCLGDDTAVRAGRLSLNPMRHFDPLGALCMLIGGVGWAKPVGVNVRNYKNPKIGMAVSAAAGPVSNLLLAWFSMILYKCVIYSGLGGQLPALMLFLYDMVAMNLSLAVFNLIPIPPFDGSRIALLFLPRRLYFKAMQYERQIMLAVLLLVFLGVLNVPLSAAVNYMWDRLVELTAFVDVFWG</sequence>
<evidence type="ECO:0000313" key="16">
    <source>
        <dbReference type="Proteomes" id="UP000824048"/>
    </source>
</evidence>
<evidence type="ECO:0000256" key="5">
    <source>
        <dbReference type="ARBA" id="ARBA00022670"/>
    </source>
</evidence>
<evidence type="ECO:0000256" key="11">
    <source>
        <dbReference type="ARBA" id="ARBA00023049"/>
    </source>
</evidence>
<dbReference type="GO" id="GO:0005886">
    <property type="term" value="C:plasma membrane"/>
    <property type="evidence" value="ECO:0007669"/>
    <property type="project" value="UniProtKB-SubCell"/>
</dbReference>
<dbReference type="InterPro" id="IPR044537">
    <property type="entry name" value="Rip2-like"/>
</dbReference>
<keyword evidence="12 13" id="KW-0472">Membrane</keyword>
<keyword evidence="10 13" id="KW-1133">Transmembrane helix</keyword>
<evidence type="ECO:0000256" key="6">
    <source>
        <dbReference type="ARBA" id="ARBA00022692"/>
    </source>
</evidence>
<keyword evidence="9" id="KW-0862">Zinc</keyword>
<evidence type="ECO:0000256" key="7">
    <source>
        <dbReference type="ARBA" id="ARBA00022723"/>
    </source>
</evidence>
<feature type="transmembrane region" description="Helical" evidence="13">
    <location>
        <begin position="63"/>
        <end position="80"/>
    </location>
</feature>
<dbReference type="PANTHER" id="PTHR35864">
    <property type="entry name" value="ZINC METALLOPROTEASE MJ0611-RELATED"/>
    <property type="match status" value="1"/>
</dbReference>
<dbReference type="GO" id="GO:0006508">
    <property type="term" value="P:proteolysis"/>
    <property type="evidence" value="ECO:0007669"/>
    <property type="project" value="UniProtKB-KW"/>
</dbReference>
<dbReference type="Proteomes" id="UP000824048">
    <property type="component" value="Unassembled WGS sequence"/>
</dbReference>
<feature type="domain" description="Peptidase M50" evidence="14">
    <location>
        <begin position="133"/>
        <end position="188"/>
    </location>
</feature>
<evidence type="ECO:0000256" key="13">
    <source>
        <dbReference type="SAM" id="Phobius"/>
    </source>
</evidence>
<proteinExistence type="inferred from homology"/>
<comment type="caution">
    <text evidence="15">The sequence shown here is derived from an EMBL/GenBank/DDBJ whole genome shotgun (WGS) entry which is preliminary data.</text>
</comment>
<gene>
    <name evidence="15" type="ORF">H9811_00725</name>
</gene>
<evidence type="ECO:0000256" key="12">
    <source>
        <dbReference type="ARBA" id="ARBA00023136"/>
    </source>
</evidence>
<evidence type="ECO:0000256" key="2">
    <source>
        <dbReference type="ARBA" id="ARBA00004651"/>
    </source>
</evidence>
<evidence type="ECO:0000313" key="15">
    <source>
        <dbReference type="EMBL" id="HIZ41066.1"/>
    </source>
</evidence>
<name>A0A9D2EPW3_9FIRM</name>
<keyword evidence="5 15" id="KW-0645">Protease</keyword>
<keyword evidence="7" id="KW-0479">Metal-binding</keyword>
<dbReference type="EMBL" id="DXBP01000003">
    <property type="protein sequence ID" value="HIZ41066.1"/>
    <property type="molecule type" value="Genomic_DNA"/>
</dbReference>
<protein>
    <submittedName>
        <fullName evidence="15">Site-2 protease family protein</fullName>
    </submittedName>
</protein>
<keyword evidence="8" id="KW-0378">Hydrolase</keyword>
<dbReference type="GO" id="GO:0046872">
    <property type="term" value="F:metal ion binding"/>
    <property type="evidence" value="ECO:0007669"/>
    <property type="project" value="UniProtKB-KW"/>
</dbReference>
<comment type="similarity">
    <text evidence="3">Belongs to the peptidase M50B family.</text>
</comment>
<evidence type="ECO:0000256" key="1">
    <source>
        <dbReference type="ARBA" id="ARBA00001947"/>
    </source>
</evidence>
<dbReference type="CDD" id="cd06158">
    <property type="entry name" value="S2P-M50_like_1"/>
    <property type="match status" value="1"/>
</dbReference>
<keyword evidence="4" id="KW-1003">Cell membrane</keyword>
<feature type="transmembrane region" description="Helical" evidence="13">
    <location>
        <begin position="92"/>
        <end position="116"/>
    </location>
</feature>
<dbReference type="Pfam" id="PF02163">
    <property type="entry name" value="Peptidase_M50"/>
    <property type="match status" value="1"/>
</dbReference>
<evidence type="ECO:0000256" key="3">
    <source>
        <dbReference type="ARBA" id="ARBA00007931"/>
    </source>
</evidence>
<accession>A0A9D2EPW3</accession>
<feature type="transmembrane region" description="Helical" evidence="13">
    <location>
        <begin position="181"/>
        <end position="206"/>
    </location>
</feature>
<reference evidence="15" key="2">
    <citation type="submission" date="2021-04" db="EMBL/GenBank/DDBJ databases">
        <authorList>
            <person name="Gilroy R."/>
        </authorList>
    </citation>
    <scope>NUCLEOTIDE SEQUENCE</scope>
    <source>
        <strain evidence="15">ChiSxjej1B13-11774</strain>
    </source>
</reference>
<organism evidence="15 16">
    <name type="scientific">Candidatus Gemmiger excrementigallinarum</name>
    <dbReference type="NCBI Taxonomy" id="2838609"/>
    <lineage>
        <taxon>Bacteria</taxon>
        <taxon>Bacillati</taxon>
        <taxon>Bacillota</taxon>
        <taxon>Clostridia</taxon>
        <taxon>Eubacteriales</taxon>
        <taxon>Gemmiger</taxon>
    </lineage>
</organism>
<comment type="cofactor">
    <cofactor evidence="1">
        <name>Zn(2+)</name>
        <dbReference type="ChEBI" id="CHEBI:29105"/>
    </cofactor>
</comment>
<dbReference type="InterPro" id="IPR008915">
    <property type="entry name" value="Peptidase_M50"/>
</dbReference>
<dbReference type="AlphaFoldDB" id="A0A9D2EPW3"/>
<evidence type="ECO:0000256" key="10">
    <source>
        <dbReference type="ARBA" id="ARBA00022989"/>
    </source>
</evidence>
<keyword evidence="6 13" id="KW-0812">Transmembrane</keyword>
<evidence type="ECO:0000256" key="8">
    <source>
        <dbReference type="ARBA" id="ARBA00022801"/>
    </source>
</evidence>
<evidence type="ECO:0000256" key="9">
    <source>
        <dbReference type="ARBA" id="ARBA00022833"/>
    </source>
</evidence>
<comment type="subcellular location">
    <subcellularLocation>
        <location evidence="2">Cell membrane</location>
        <topology evidence="2">Multi-pass membrane protein</topology>
    </subcellularLocation>
</comment>
<evidence type="ECO:0000259" key="14">
    <source>
        <dbReference type="Pfam" id="PF02163"/>
    </source>
</evidence>
<keyword evidence="11" id="KW-0482">Metalloprotease</keyword>